<proteinExistence type="predicted"/>
<comment type="caution">
    <text evidence="1">The sequence shown here is derived from an EMBL/GenBank/DDBJ whole genome shotgun (WGS) entry which is preliminary data.</text>
</comment>
<reference evidence="1" key="1">
    <citation type="journal article" date="2023" name="G3 (Bethesda)">
        <title>Whole genome assemblies of Zophobas morio and Tenebrio molitor.</title>
        <authorList>
            <person name="Kaur S."/>
            <person name="Stinson S.A."/>
            <person name="diCenzo G.C."/>
        </authorList>
    </citation>
    <scope>NUCLEOTIDE SEQUENCE</scope>
    <source>
        <strain evidence="1">QUZm001</strain>
    </source>
</reference>
<protein>
    <submittedName>
        <fullName evidence="1">Uncharacterized protein</fullName>
    </submittedName>
</protein>
<gene>
    <name evidence="1" type="ORF">Zmor_009707</name>
</gene>
<sequence>MAPKRYILFGKLMVIRWSGALTFEIFPKQLHFQQELDRHGGSWARGTFADADHRLAQVAQEGSGDLTPNIGGRAKGTGGCRFRYRTKLGKHFLGNGL</sequence>
<name>A0AA38IM45_9CUCU</name>
<dbReference type="Proteomes" id="UP001168821">
    <property type="component" value="Unassembled WGS sequence"/>
</dbReference>
<dbReference type="EMBL" id="JALNTZ010000003">
    <property type="protein sequence ID" value="KAJ3657931.1"/>
    <property type="molecule type" value="Genomic_DNA"/>
</dbReference>
<accession>A0AA38IM45</accession>
<dbReference type="AlphaFoldDB" id="A0AA38IM45"/>
<organism evidence="1 2">
    <name type="scientific">Zophobas morio</name>
    <dbReference type="NCBI Taxonomy" id="2755281"/>
    <lineage>
        <taxon>Eukaryota</taxon>
        <taxon>Metazoa</taxon>
        <taxon>Ecdysozoa</taxon>
        <taxon>Arthropoda</taxon>
        <taxon>Hexapoda</taxon>
        <taxon>Insecta</taxon>
        <taxon>Pterygota</taxon>
        <taxon>Neoptera</taxon>
        <taxon>Endopterygota</taxon>
        <taxon>Coleoptera</taxon>
        <taxon>Polyphaga</taxon>
        <taxon>Cucujiformia</taxon>
        <taxon>Tenebrionidae</taxon>
        <taxon>Zophobas</taxon>
    </lineage>
</organism>
<evidence type="ECO:0000313" key="2">
    <source>
        <dbReference type="Proteomes" id="UP001168821"/>
    </source>
</evidence>
<keyword evidence="2" id="KW-1185">Reference proteome</keyword>
<evidence type="ECO:0000313" key="1">
    <source>
        <dbReference type="EMBL" id="KAJ3657931.1"/>
    </source>
</evidence>